<dbReference type="EMBL" id="MU273583">
    <property type="protein sequence ID" value="KAI0031367.1"/>
    <property type="molecule type" value="Genomic_DNA"/>
</dbReference>
<protein>
    <submittedName>
        <fullName evidence="1">Uncharacterized protein</fullName>
    </submittedName>
</protein>
<comment type="caution">
    <text evidence="1">The sequence shown here is derived from an EMBL/GenBank/DDBJ whole genome shotgun (WGS) entry which is preliminary data.</text>
</comment>
<accession>A0ACB8QIA2</accession>
<reference evidence="1" key="1">
    <citation type="submission" date="2021-02" db="EMBL/GenBank/DDBJ databases">
        <authorList>
            <consortium name="DOE Joint Genome Institute"/>
            <person name="Ahrendt S."/>
            <person name="Looney B.P."/>
            <person name="Miyauchi S."/>
            <person name="Morin E."/>
            <person name="Drula E."/>
            <person name="Courty P.E."/>
            <person name="Chicoki N."/>
            <person name="Fauchery L."/>
            <person name="Kohler A."/>
            <person name="Kuo A."/>
            <person name="Labutti K."/>
            <person name="Pangilinan J."/>
            <person name="Lipzen A."/>
            <person name="Riley R."/>
            <person name="Andreopoulos W."/>
            <person name="He G."/>
            <person name="Johnson J."/>
            <person name="Barry K.W."/>
            <person name="Grigoriev I.V."/>
            <person name="Nagy L."/>
            <person name="Hibbett D."/>
            <person name="Henrissat B."/>
            <person name="Matheny P.B."/>
            <person name="Labbe J."/>
            <person name="Martin F."/>
        </authorList>
    </citation>
    <scope>NUCLEOTIDE SEQUENCE</scope>
    <source>
        <strain evidence="1">EC-137</strain>
    </source>
</reference>
<proteinExistence type="predicted"/>
<name>A0ACB8QIA2_9AGAM</name>
<organism evidence="1 2">
    <name type="scientific">Vararia minispora EC-137</name>
    <dbReference type="NCBI Taxonomy" id="1314806"/>
    <lineage>
        <taxon>Eukaryota</taxon>
        <taxon>Fungi</taxon>
        <taxon>Dikarya</taxon>
        <taxon>Basidiomycota</taxon>
        <taxon>Agaricomycotina</taxon>
        <taxon>Agaricomycetes</taxon>
        <taxon>Russulales</taxon>
        <taxon>Lachnocladiaceae</taxon>
        <taxon>Vararia</taxon>
    </lineage>
</organism>
<evidence type="ECO:0000313" key="1">
    <source>
        <dbReference type="EMBL" id="KAI0031367.1"/>
    </source>
</evidence>
<feature type="non-terminal residue" evidence="1">
    <location>
        <position position="1"/>
    </location>
</feature>
<reference evidence="1" key="2">
    <citation type="journal article" date="2022" name="New Phytol.">
        <title>Evolutionary transition to the ectomycorrhizal habit in the genomes of a hyperdiverse lineage of mushroom-forming fungi.</title>
        <authorList>
            <person name="Looney B."/>
            <person name="Miyauchi S."/>
            <person name="Morin E."/>
            <person name="Drula E."/>
            <person name="Courty P.E."/>
            <person name="Kohler A."/>
            <person name="Kuo A."/>
            <person name="LaButti K."/>
            <person name="Pangilinan J."/>
            <person name="Lipzen A."/>
            <person name="Riley R."/>
            <person name="Andreopoulos W."/>
            <person name="He G."/>
            <person name="Johnson J."/>
            <person name="Nolan M."/>
            <person name="Tritt A."/>
            <person name="Barry K.W."/>
            <person name="Grigoriev I.V."/>
            <person name="Nagy L.G."/>
            <person name="Hibbett D."/>
            <person name="Henrissat B."/>
            <person name="Matheny P.B."/>
            <person name="Labbe J."/>
            <person name="Martin F.M."/>
        </authorList>
    </citation>
    <scope>NUCLEOTIDE SEQUENCE</scope>
    <source>
        <strain evidence="1">EC-137</strain>
    </source>
</reference>
<evidence type="ECO:0000313" key="2">
    <source>
        <dbReference type="Proteomes" id="UP000814128"/>
    </source>
</evidence>
<dbReference type="Proteomes" id="UP000814128">
    <property type="component" value="Unassembled WGS sequence"/>
</dbReference>
<gene>
    <name evidence="1" type="ORF">K488DRAFT_10326</name>
</gene>
<keyword evidence="2" id="KW-1185">Reference proteome</keyword>
<sequence length="239" mass="26773">DAQSQVIDSLRTQVQDLFSQVTQLNNKLVKSYDRISQLELERSTHLSALNTGLLVEKEQVTAELTRLMEKATEEAARRGQAETARAEIEKDLDDLSAGLFDQANSMVAEARFARSQSERKAEEAERSLKETEELVRLMQQQMQELQAEKERAERKAQEGSSSSWIATSLPVLPAQAHLLLTSHVPYQEFLAFISHLRTIRPASPQPPGIPALLQLPFLARLATEDTDPTVRLDMAPSLN</sequence>
<feature type="non-terminal residue" evidence="1">
    <location>
        <position position="239"/>
    </location>
</feature>